<evidence type="ECO:0000313" key="2">
    <source>
        <dbReference type="Proteomes" id="UP000192596"/>
    </source>
</evidence>
<organism evidence="1 2">
    <name type="scientific">Cryoendolithus antarcticus</name>
    <dbReference type="NCBI Taxonomy" id="1507870"/>
    <lineage>
        <taxon>Eukaryota</taxon>
        <taxon>Fungi</taxon>
        <taxon>Dikarya</taxon>
        <taxon>Ascomycota</taxon>
        <taxon>Pezizomycotina</taxon>
        <taxon>Dothideomycetes</taxon>
        <taxon>Dothideomycetidae</taxon>
        <taxon>Cladosporiales</taxon>
        <taxon>Cladosporiaceae</taxon>
        <taxon>Cryoendolithus</taxon>
    </lineage>
</organism>
<gene>
    <name evidence="1" type="ORF">B0A48_04445</name>
</gene>
<evidence type="ECO:0000313" key="1">
    <source>
        <dbReference type="EMBL" id="OQO10089.1"/>
    </source>
</evidence>
<evidence type="ECO:0008006" key="3">
    <source>
        <dbReference type="Google" id="ProtNLM"/>
    </source>
</evidence>
<proteinExistence type="predicted"/>
<protein>
    <recommendedName>
        <fullName evidence="3">F-box domain-containing protein</fullName>
    </recommendedName>
</protein>
<name>A0A1V8TFD4_9PEZI</name>
<dbReference type="InParanoid" id="A0A1V8TFD4"/>
<accession>A0A1V8TFD4</accession>
<reference evidence="2" key="1">
    <citation type="submission" date="2017-03" db="EMBL/GenBank/DDBJ databases">
        <title>Genomes of endolithic fungi from Antarctica.</title>
        <authorList>
            <person name="Coleine C."/>
            <person name="Masonjones S."/>
            <person name="Stajich J.E."/>
        </authorList>
    </citation>
    <scope>NUCLEOTIDE SEQUENCE [LARGE SCALE GENOMIC DNA]</scope>
    <source>
        <strain evidence="2">CCFEE 5527</strain>
    </source>
</reference>
<keyword evidence="2" id="KW-1185">Reference proteome</keyword>
<sequence length="239" mass="27131">MPPATLLALPEELRLLIYGQLFTPLPATATIPLSPPAYAVLRTCRQIYVEALPLYRARYGNYYSTSHFTLILDDIIPKSEAEARILSISEQEFDKITNLTITARPPGSKGPDYAEDWTYTLIHPHGGWRMERPAACRYHNMSWPMEGEEVLPNGRLVTHQRYRPQYNEAEAEAMKVAWPRRKGVWGVIFEKRGVLRCCSKLARRSGGLRTHVLELVMTGMVECGVDVKRSEQVMSLLSA</sequence>
<comment type="caution">
    <text evidence="1">The sequence shown here is derived from an EMBL/GenBank/DDBJ whole genome shotgun (WGS) entry which is preliminary data.</text>
</comment>
<dbReference type="AlphaFoldDB" id="A0A1V8TFD4"/>
<dbReference type="EMBL" id="NAJO01000009">
    <property type="protein sequence ID" value="OQO10089.1"/>
    <property type="molecule type" value="Genomic_DNA"/>
</dbReference>
<dbReference type="Proteomes" id="UP000192596">
    <property type="component" value="Unassembled WGS sequence"/>
</dbReference>